<dbReference type="GO" id="GO:0006633">
    <property type="term" value="P:fatty acid biosynthetic process"/>
    <property type="evidence" value="ECO:0007669"/>
    <property type="project" value="TreeGrafter"/>
</dbReference>
<organism evidence="3 4">
    <name type="scientific">Natronobacterium lacisalsi AJ5</name>
    <dbReference type="NCBI Taxonomy" id="358396"/>
    <lineage>
        <taxon>Archaea</taxon>
        <taxon>Methanobacteriati</taxon>
        <taxon>Methanobacteriota</taxon>
        <taxon>Stenosarchaea group</taxon>
        <taxon>Halobacteria</taxon>
        <taxon>Halobacteriales</taxon>
        <taxon>Natrialbaceae</taxon>
        <taxon>Natronobacterium</taxon>
    </lineage>
</organism>
<dbReference type="RefSeq" id="WP_029601589.1">
    <property type="nucleotide sequence ID" value="NZ_AOLZ01000023.1"/>
</dbReference>
<dbReference type="SUPFAM" id="SSF54637">
    <property type="entry name" value="Thioesterase/thiol ester dehydrase-isomerase"/>
    <property type="match status" value="1"/>
</dbReference>
<dbReference type="GeneID" id="30923166"/>
<evidence type="ECO:0000313" key="3">
    <source>
        <dbReference type="EMBL" id="APW99646.1"/>
    </source>
</evidence>
<dbReference type="EMBL" id="CP019285">
    <property type="protein sequence ID" value="APW99646.1"/>
    <property type="molecule type" value="Genomic_DNA"/>
</dbReference>
<dbReference type="GO" id="GO:0019171">
    <property type="term" value="F:(3R)-hydroxyacyl-[acyl-carrier-protein] dehydratase activity"/>
    <property type="evidence" value="ECO:0007669"/>
    <property type="project" value="TreeGrafter"/>
</dbReference>
<dbReference type="PANTHER" id="PTHR43437">
    <property type="entry name" value="HYDROXYACYL-THIOESTER DEHYDRATASE TYPE 2, MITOCHONDRIAL-RELATED"/>
    <property type="match status" value="1"/>
</dbReference>
<proteinExistence type="predicted"/>
<gene>
    <name evidence="3" type="ORF">CHINAEXTREME_18540</name>
</gene>
<evidence type="ECO:0000256" key="1">
    <source>
        <dbReference type="SAM" id="MobiDB-lite"/>
    </source>
</evidence>
<dbReference type="InterPro" id="IPR050965">
    <property type="entry name" value="UPF0336/Enoyl-CoA_hydratase"/>
</dbReference>
<accession>A0A1P8LV05</accession>
<feature type="domain" description="MaoC-like" evidence="2">
    <location>
        <begin position="100"/>
        <end position="197"/>
    </location>
</feature>
<dbReference type="InterPro" id="IPR002539">
    <property type="entry name" value="MaoC-like_dom"/>
</dbReference>
<dbReference type="InterPro" id="IPR029069">
    <property type="entry name" value="HotDog_dom_sf"/>
</dbReference>
<dbReference type="KEGG" id="hlc:CHINAEXTREME18540"/>
<dbReference type="Pfam" id="PF01575">
    <property type="entry name" value="MaoC_dehydratas"/>
    <property type="match status" value="1"/>
</dbReference>
<reference evidence="3 4" key="1">
    <citation type="journal article" date="2011" name="J. Bacteriol.">
        <title>Genome sequence of Halobiforma lacisalsi AJ5, an extremely halophilic archaeon which harbors a bop gene.</title>
        <authorList>
            <person name="Jiang X."/>
            <person name="Wang S."/>
            <person name="Cheng H."/>
            <person name="Huo Y."/>
            <person name="Zhang X."/>
            <person name="Zhu X."/>
            <person name="Han X."/>
            <person name="Ni P."/>
            <person name="Wu M."/>
        </authorList>
    </citation>
    <scope>NUCLEOTIDE SEQUENCE [LARGE SCALE GENOMIC DNA]</scope>
    <source>
        <strain evidence="3 4">AJ5</strain>
    </source>
</reference>
<dbReference type="Proteomes" id="UP000186547">
    <property type="component" value="Chromosome"/>
</dbReference>
<dbReference type="CDD" id="cd03449">
    <property type="entry name" value="R_hydratase"/>
    <property type="match status" value="1"/>
</dbReference>
<dbReference type="PANTHER" id="PTHR43437:SF3">
    <property type="entry name" value="HYDROXYACYL-THIOESTER DEHYDRATASE TYPE 2, MITOCHONDRIAL"/>
    <property type="match status" value="1"/>
</dbReference>
<evidence type="ECO:0000259" key="2">
    <source>
        <dbReference type="Pfam" id="PF01575"/>
    </source>
</evidence>
<feature type="compositionally biased region" description="Acidic residues" evidence="1">
    <location>
        <begin position="203"/>
        <end position="219"/>
    </location>
</feature>
<evidence type="ECO:0000313" key="4">
    <source>
        <dbReference type="Proteomes" id="UP000186547"/>
    </source>
</evidence>
<dbReference type="AlphaFoldDB" id="A0A1P8LV05"/>
<protein>
    <submittedName>
        <fullName evidence="3">Dehydratase</fullName>
    </submittedName>
</protein>
<sequence length="240" mass="25708">MSTHSPDSETSTVTPVREQWSSISKHVFNSYLEANNALLASMGVQPPTASETSDADRDCVNSTTVESPLAELSFGDEAWLTERSVEEHDELGVGEYVRFTKRISEPDVSAFATASGDTNRLHLEDGFAEGTMFDGRIAHGTLVAGTISAALARFPGTTVYLSQDLEFLAPVEIGDAVTAECELLEDLGDDRYRVRTTVSSVADDGDGSDDGDGNDDGDENHDRTVIDGEAVVTISPLPDE</sequence>
<feature type="region of interest" description="Disordered" evidence="1">
    <location>
        <begin position="198"/>
        <end position="240"/>
    </location>
</feature>
<dbReference type="Gene3D" id="3.10.129.10">
    <property type="entry name" value="Hotdog Thioesterase"/>
    <property type="match status" value="1"/>
</dbReference>
<name>A0A1P8LV05_NATLA</name>